<evidence type="ECO:0000313" key="2">
    <source>
        <dbReference type="Proteomes" id="UP000467249"/>
    </source>
</evidence>
<dbReference type="InterPro" id="IPR034660">
    <property type="entry name" value="DinB/YfiT-like"/>
</dbReference>
<gene>
    <name evidence="1" type="ORF">MANY_13020</name>
</gene>
<organism evidence="1 2">
    <name type="scientific">Mycolicibacterium anyangense</name>
    <dbReference type="NCBI Taxonomy" id="1431246"/>
    <lineage>
        <taxon>Bacteria</taxon>
        <taxon>Bacillati</taxon>
        <taxon>Actinomycetota</taxon>
        <taxon>Actinomycetes</taxon>
        <taxon>Mycobacteriales</taxon>
        <taxon>Mycobacteriaceae</taxon>
        <taxon>Mycolicibacterium</taxon>
    </lineage>
</organism>
<evidence type="ECO:0008006" key="3">
    <source>
        <dbReference type="Google" id="ProtNLM"/>
    </source>
</evidence>
<dbReference type="Gene3D" id="1.20.120.450">
    <property type="entry name" value="dinb family like domain"/>
    <property type="match status" value="1"/>
</dbReference>
<reference evidence="1 2" key="1">
    <citation type="journal article" date="2019" name="Emerg. Microbes Infect.">
        <title>Comprehensive subspecies identification of 175 nontuberculous mycobacteria species based on 7547 genomic profiles.</title>
        <authorList>
            <person name="Matsumoto Y."/>
            <person name="Kinjo T."/>
            <person name="Motooka D."/>
            <person name="Nabeya D."/>
            <person name="Jung N."/>
            <person name="Uechi K."/>
            <person name="Horii T."/>
            <person name="Iida T."/>
            <person name="Fujita J."/>
            <person name="Nakamura S."/>
        </authorList>
    </citation>
    <scope>NUCLEOTIDE SEQUENCE [LARGE SCALE GENOMIC DNA]</scope>
    <source>
        <strain evidence="1 2">JCM 30275</strain>
    </source>
</reference>
<keyword evidence="2" id="KW-1185">Reference proteome</keyword>
<protein>
    <recommendedName>
        <fullName evidence="3">DUF664 domain-containing protein</fullName>
    </recommendedName>
</protein>
<dbReference type="KEGG" id="many:MANY_13020"/>
<evidence type="ECO:0000313" key="1">
    <source>
        <dbReference type="EMBL" id="BBZ75965.1"/>
    </source>
</evidence>
<name>A0A6N4W5K0_9MYCO</name>
<dbReference type="InterPro" id="IPR007061">
    <property type="entry name" value="MST-like"/>
</dbReference>
<dbReference type="EMBL" id="AP022620">
    <property type="protein sequence ID" value="BBZ75965.1"/>
    <property type="molecule type" value="Genomic_DNA"/>
</dbReference>
<proteinExistence type="predicted"/>
<dbReference type="RefSeq" id="WP_163803505.1">
    <property type="nucleotide sequence ID" value="NZ_AP022620.1"/>
</dbReference>
<sequence length="116" mass="12758">MNDPLAGEDVAAIYEASNHPEGHDGGFELAPDSTMSTALEVWQTEIRRARSNCAQHTLDQSTEFMGGEVSLRRIYTHMATEYARHCGHADLIRERIDGTSGVEPAKGVGMEHYSPI</sequence>
<dbReference type="AlphaFoldDB" id="A0A6N4W5K0"/>
<accession>A0A6N4W5K0</accession>
<dbReference type="Pfam" id="PF04978">
    <property type="entry name" value="MST"/>
    <property type="match status" value="1"/>
</dbReference>
<dbReference type="Proteomes" id="UP000467249">
    <property type="component" value="Chromosome"/>
</dbReference>
<dbReference type="SUPFAM" id="SSF109854">
    <property type="entry name" value="DinB/YfiT-like putative metalloenzymes"/>
    <property type="match status" value="1"/>
</dbReference>